<name>A0A419T4D3_9FIRM</name>
<accession>A0A419T4D3</accession>
<dbReference type="InterPro" id="IPR050312">
    <property type="entry name" value="IolE/XylAMocC-like"/>
</dbReference>
<dbReference type="Gene3D" id="3.20.20.150">
    <property type="entry name" value="Divalent-metal-dependent TIM barrel enzymes"/>
    <property type="match status" value="1"/>
</dbReference>
<dbReference type="InterPro" id="IPR036237">
    <property type="entry name" value="Xyl_isomerase-like_sf"/>
</dbReference>
<dbReference type="AlphaFoldDB" id="A0A419T4D3"/>
<evidence type="ECO:0000259" key="1">
    <source>
        <dbReference type="Pfam" id="PF01261"/>
    </source>
</evidence>
<proteinExistence type="predicted"/>
<evidence type="ECO:0000313" key="3">
    <source>
        <dbReference type="Proteomes" id="UP000284177"/>
    </source>
</evidence>
<gene>
    <name evidence="2" type="ORF">BET03_03085</name>
</gene>
<comment type="caution">
    <text evidence="2">The sequence shown here is derived from an EMBL/GenBank/DDBJ whole genome shotgun (WGS) entry which is preliminary data.</text>
</comment>
<dbReference type="EMBL" id="MCIB01000012">
    <property type="protein sequence ID" value="RKD32309.1"/>
    <property type="molecule type" value="Genomic_DNA"/>
</dbReference>
<organism evidence="2 3">
    <name type="scientific">Thermohalobacter berrensis</name>
    <dbReference type="NCBI Taxonomy" id="99594"/>
    <lineage>
        <taxon>Bacteria</taxon>
        <taxon>Bacillati</taxon>
        <taxon>Bacillota</taxon>
        <taxon>Tissierellia</taxon>
        <taxon>Tissierellales</taxon>
        <taxon>Thermohalobacteraceae</taxon>
        <taxon>Thermohalobacter</taxon>
    </lineage>
</organism>
<protein>
    <recommendedName>
        <fullName evidence="1">Xylose isomerase-like TIM barrel domain-containing protein</fullName>
    </recommendedName>
</protein>
<dbReference type="OrthoDB" id="1705339at2"/>
<feature type="domain" description="Xylose isomerase-like TIM barrel" evidence="1">
    <location>
        <begin position="15"/>
        <end position="270"/>
    </location>
</feature>
<dbReference type="Pfam" id="PF01261">
    <property type="entry name" value="AP_endonuc_2"/>
    <property type="match status" value="1"/>
</dbReference>
<dbReference type="SUPFAM" id="SSF51658">
    <property type="entry name" value="Xylose isomerase-like"/>
    <property type="match status" value="1"/>
</dbReference>
<dbReference type="InterPro" id="IPR013022">
    <property type="entry name" value="Xyl_isomerase-like_TIM-brl"/>
</dbReference>
<sequence length="286" mass="33434">MNRQLGISIHNVGIDYIRKNNFSIVQLCHKFSGAKEITSLLKLSKKYPVKVSYHAPVFYQVDPTVTYYLNSNSRLRDATFEILEINLKMAKSLPTDHVVVHFASKDIDNKVSDKELLNLAKESAKRLDNLSEKYNVPIYLEYVGYNNRFNSPEEWVNLVRDSKNLGLCLDIGHLYISCKMNGMDYFKELEKMLPTIKAMHIWNTRGLKDYERYGHIPVHPSQKRENGWIDIEETLNIVLNYNNKIPVIFEPDFEYCDIEYAQEGIEWVNELVYNITKKKRVSLDNV</sequence>
<dbReference type="PANTHER" id="PTHR12110">
    <property type="entry name" value="HYDROXYPYRUVATE ISOMERASE"/>
    <property type="match status" value="1"/>
</dbReference>
<keyword evidence="3" id="KW-1185">Reference proteome</keyword>
<dbReference type="Proteomes" id="UP000284177">
    <property type="component" value="Unassembled WGS sequence"/>
</dbReference>
<dbReference type="RefSeq" id="WP_120168749.1">
    <property type="nucleotide sequence ID" value="NZ_MCIB01000012.1"/>
</dbReference>
<evidence type="ECO:0000313" key="2">
    <source>
        <dbReference type="EMBL" id="RKD32309.1"/>
    </source>
</evidence>
<reference evidence="2 3" key="1">
    <citation type="submission" date="2016-08" db="EMBL/GenBank/DDBJ databases">
        <title>Novel Firmicutes and Novel Genomes.</title>
        <authorList>
            <person name="Poppleton D.I."/>
            <person name="Gribaldo S."/>
        </authorList>
    </citation>
    <scope>NUCLEOTIDE SEQUENCE [LARGE SCALE GENOMIC DNA]</scope>
    <source>
        <strain evidence="2 3">CTT3</strain>
    </source>
</reference>